<dbReference type="Gene3D" id="3.40.33.10">
    <property type="entry name" value="CAP"/>
    <property type="match status" value="1"/>
</dbReference>
<dbReference type="STRING" id="246404.A0A507FKA0"/>
<dbReference type="EMBL" id="QEAP01000056">
    <property type="protein sequence ID" value="TPX76140.1"/>
    <property type="molecule type" value="Genomic_DNA"/>
</dbReference>
<feature type="chain" id="PRO_5021446306" description="SCP domain-containing protein" evidence="2">
    <location>
        <begin position="19"/>
        <end position="354"/>
    </location>
</feature>
<keyword evidence="5" id="KW-1185">Reference proteome</keyword>
<dbReference type="PRINTS" id="PR01217">
    <property type="entry name" value="PRICHEXTENSN"/>
</dbReference>
<dbReference type="OrthoDB" id="10496756at2759"/>
<name>A0A507FKA0_9FUNG</name>
<evidence type="ECO:0000313" key="5">
    <source>
        <dbReference type="Proteomes" id="UP000320333"/>
    </source>
</evidence>
<evidence type="ECO:0000259" key="3">
    <source>
        <dbReference type="Pfam" id="PF00188"/>
    </source>
</evidence>
<dbReference type="InterPro" id="IPR014044">
    <property type="entry name" value="CAP_dom"/>
</dbReference>
<evidence type="ECO:0000313" key="4">
    <source>
        <dbReference type="EMBL" id="TPX76140.1"/>
    </source>
</evidence>
<proteinExistence type="predicted"/>
<organism evidence="4 5">
    <name type="scientific">Chytriomyces confervae</name>
    <dbReference type="NCBI Taxonomy" id="246404"/>
    <lineage>
        <taxon>Eukaryota</taxon>
        <taxon>Fungi</taxon>
        <taxon>Fungi incertae sedis</taxon>
        <taxon>Chytridiomycota</taxon>
        <taxon>Chytridiomycota incertae sedis</taxon>
        <taxon>Chytridiomycetes</taxon>
        <taxon>Chytridiales</taxon>
        <taxon>Chytriomycetaceae</taxon>
        <taxon>Chytriomyces</taxon>
    </lineage>
</organism>
<feature type="compositionally biased region" description="Pro residues" evidence="1">
    <location>
        <begin position="147"/>
        <end position="194"/>
    </location>
</feature>
<evidence type="ECO:0000256" key="1">
    <source>
        <dbReference type="SAM" id="MobiDB-lite"/>
    </source>
</evidence>
<protein>
    <recommendedName>
        <fullName evidence="3">SCP domain-containing protein</fullName>
    </recommendedName>
</protein>
<feature type="region of interest" description="Disordered" evidence="1">
    <location>
        <begin position="98"/>
        <end position="119"/>
    </location>
</feature>
<keyword evidence="2" id="KW-0732">Signal</keyword>
<feature type="domain" description="SCP" evidence="3">
    <location>
        <begin position="225"/>
        <end position="353"/>
    </location>
</feature>
<reference evidence="4 5" key="1">
    <citation type="journal article" date="2019" name="Sci. Rep.">
        <title>Comparative genomics of chytrid fungi reveal insights into the obligate biotrophic and pathogenic lifestyle of Synchytrium endobioticum.</title>
        <authorList>
            <person name="van de Vossenberg B.T.L.H."/>
            <person name="Warris S."/>
            <person name="Nguyen H.D.T."/>
            <person name="van Gent-Pelzer M.P.E."/>
            <person name="Joly D.L."/>
            <person name="van de Geest H.C."/>
            <person name="Bonants P.J.M."/>
            <person name="Smith D.S."/>
            <person name="Levesque C.A."/>
            <person name="van der Lee T.A.J."/>
        </authorList>
    </citation>
    <scope>NUCLEOTIDE SEQUENCE [LARGE SCALE GENOMIC DNA]</scope>
    <source>
        <strain evidence="4 5">CBS 675.73</strain>
    </source>
</reference>
<dbReference type="Pfam" id="PF00188">
    <property type="entry name" value="CAP"/>
    <property type="match status" value="1"/>
</dbReference>
<accession>A0A507FKA0</accession>
<gene>
    <name evidence="4" type="ORF">CcCBS67573_g02604</name>
</gene>
<dbReference type="AlphaFoldDB" id="A0A507FKA0"/>
<comment type="caution">
    <text evidence="4">The sequence shown here is derived from an EMBL/GenBank/DDBJ whole genome shotgun (WGS) entry which is preliminary data.</text>
</comment>
<evidence type="ECO:0000256" key="2">
    <source>
        <dbReference type="SAM" id="SignalP"/>
    </source>
</evidence>
<dbReference type="Proteomes" id="UP000320333">
    <property type="component" value="Unassembled WGS sequence"/>
</dbReference>
<sequence>MKIASILPLAFAAGLVSAQDQDQQKKLDLLNVILQGLAPQQQQNVPAFVAPAPAPQANLPQFVPDIAAVVDVPSTISAATLIATSAAAQPSLIQPATSAAQAAPTTTASPSPATSASAIPIPVPEVPAVTTTVAVQQPAPTTEAPAPEAPAPEAPAPDPQPVPAPEPAPAPQPDPQPEPQPQPEPVQPVQPQQPQPVTGDACAYIINSILPNYSDSSNSPSDAQRLHNEIRGIIAQTKGINLASLSWSDSVASFAAQDVQWSVANSNCLAGGLAHWSNWGAGVHAKSLGWSSFITSIKMFVTYDDGRGTECSQYVNFGTSNHFANIVSDSTTFGCGAYPCGGGGFGAVVGCDYA</sequence>
<dbReference type="InterPro" id="IPR035940">
    <property type="entry name" value="CAP_sf"/>
</dbReference>
<feature type="region of interest" description="Disordered" evidence="1">
    <location>
        <begin position="138"/>
        <end position="197"/>
    </location>
</feature>
<feature type="signal peptide" evidence="2">
    <location>
        <begin position="1"/>
        <end position="18"/>
    </location>
</feature>
<dbReference type="SUPFAM" id="SSF55797">
    <property type="entry name" value="PR-1-like"/>
    <property type="match status" value="1"/>
</dbReference>